<reference evidence="2" key="1">
    <citation type="submission" date="2018-05" db="EMBL/GenBank/DDBJ databases">
        <authorList>
            <person name="Deangelis K."/>
            <person name="Huntemann M."/>
            <person name="Clum A."/>
            <person name="Pillay M."/>
            <person name="Palaniappan K."/>
            <person name="Varghese N."/>
            <person name="Mikhailova N."/>
            <person name="Stamatis D."/>
            <person name="Reddy T."/>
            <person name="Daum C."/>
            <person name="Shapiro N."/>
            <person name="Ivanova N."/>
            <person name="Kyrpides N."/>
            <person name="Woyke T."/>
        </authorList>
    </citation>
    <scope>NUCLEOTIDE SEQUENCE [LARGE SCALE GENOMIC DNA]</scope>
    <source>
        <strain evidence="2">GAS496</strain>
    </source>
</reference>
<reference evidence="1 2" key="2">
    <citation type="submission" date="2018-06" db="EMBL/GenBank/DDBJ databases">
        <title>Sequencing of bacterial isolates from soil warming experiment in Harvard Forest, Massachusetts, USA.</title>
        <authorList>
            <person name="Deangelis K.PhD."/>
        </authorList>
    </citation>
    <scope>NUCLEOTIDE SEQUENCE [LARGE SCALE GENOMIC DNA]</scope>
    <source>
        <strain evidence="1 2">GAS496</strain>
    </source>
</reference>
<evidence type="ECO:0000313" key="1">
    <source>
        <dbReference type="EMBL" id="PXX12939.1"/>
    </source>
</evidence>
<dbReference type="AlphaFoldDB" id="A0A318HMI1"/>
<accession>A0A318HMI1</accession>
<protein>
    <submittedName>
        <fullName evidence="1">Uncharacterized protein</fullName>
    </submittedName>
</protein>
<dbReference type="EMBL" id="QJJU01000001">
    <property type="protein sequence ID" value="PXX12939.1"/>
    <property type="molecule type" value="Genomic_DNA"/>
</dbReference>
<gene>
    <name evidence="1" type="ORF">C8E89_10187</name>
</gene>
<dbReference type="RefSeq" id="WP_181428003.1">
    <property type="nucleotide sequence ID" value="NZ_QJJU01000001.1"/>
</dbReference>
<evidence type="ECO:0000313" key="2">
    <source>
        <dbReference type="Proteomes" id="UP000247781"/>
    </source>
</evidence>
<sequence>MSTAAAWAAGAENKFRQAARESTNPTTVLLAEGLTALAEAIRSLDLQVGSR</sequence>
<organism evidence="1 2">
    <name type="scientific">Mycolicibacterium moriokaense</name>
    <dbReference type="NCBI Taxonomy" id="39691"/>
    <lineage>
        <taxon>Bacteria</taxon>
        <taxon>Bacillati</taxon>
        <taxon>Actinomycetota</taxon>
        <taxon>Actinomycetes</taxon>
        <taxon>Mycobacteriales</taxon>
        <taxon>Mycobacteriaceae</taxon>
        <taxon>Mycolicibacterium</taxon>
    </lineage>
</organism>
<comment type="caution">
    <text evidence="1">The sequence shown here is derived from an EMBL/GenBank/DDBJ whole genome shotgun (WGS) entry which is preliminary data.</text>
</comment>
<dbReference type="Proteomes" id="UP000247781">
    <property type="component" value="Unassembled WGS sequence"/>
</dbReference>
<proteinExistence type="predicted"/>
<keyword evidence="2" id="KW-1185">Reference proteome</keyword>
<name>A0A318HMI1_9MYCO</name>